<evidence type="ECO:0008006" key="3">
    <source>
        <dbReference type="Google" id="ProtNLM"/>
    </source>
</evidence>
<dbReference type="InterPro" id="IPR017946">
    <property type="entry name" value="PLC-like_Pdiesterase_TIM-brl"/>
</dbReference>
<dbReference type="SUPFAM" id="SSF51695">
    <property type="entry name" value="PLC-like phosphodiesterases"/>
    <property type="match status" value="1"/>
</dbReference>
<organism evidence="1 2">
    <name type="scientific">Panaeolus cyanescens</name>
    <dbReference type="NCBI Taxonomy" id="181874"/>
    <lineage>
        <taxon>Eukaryota</taxon>
        <taxon>Fungi</taxon>
        <taxon>Dikarya</taxon>
        <taxon>Basidiomycota</taxon>
        <taxon>Agaricomycotina</taxon>
        <taxon>Agaricomycetes</taxon>
        <taxon>Agaricomycetidae</taxon>
        <taxon>Agaricales</taxon>
        <taxon>Agaricineae</taxon>
        <taxon>Galeropsidaceae</taxon>
        <taxon>Panaeolus</taxon>
    </lineage>
</organism>
<gene>
    <name evidence="1" type="ORF">CVT24_012625</name>
</gene>
<protein>
    <recommendedName>
        <fullName evidence="3">Phosphatidylinositol-specific phospholipase C X domain-containing protein</fullName>
    </recommendedName>
</protein>
<keyword evidence="2" id="KW-1185">Reference proteome</keyword>
<dbReference type="OrthoDB" id="1046782at2759"/>
<name>A0A409W680_9AGAR</name>
<dbReference type="GO" id="GO:0008081">
    <property type="term" value="F:phosphoric diester hydrolase activity"/>
    <property type="evidence" value="ECO:0007669"/>
    <property type="project" value="InterPro"/>
</dbReference>
<dbReference type="PROSITE" id="PS50007">
    <property type="entry name" value="PIPLC_X_DOMAIN"/>
    <property type="match status" value="1"/>
</dbReference>
<dbReference type="AlphaFoldDB" id="A0A409W680"/>
<evidence type="ECO:0000313" key="1">
    <source>
        <dbReference type="EMBL" id="PPQ74029.1"/>
    </source>
</evidence>
<dbReference type="EMBL" id="NHTK01005781">
    <property type="protein sequence ID" value="PPQ74029.1"/>
    <property type="molecule type" value="Genomic_DNA"/>
</dbReference>
<evidence type="ECO:0000313" key="2">
    <source>
        <dbReference type="Proteomes" id="UP000284842"/>
    </source>
</evidence>
<dbReference type="PANTHER" id="PTHR13593">
    <property type="match status" value="1"/>
</dbReference>
<proteinExistence type="predicted"/>
<dbReference type="InterPro" id="IPR051057">
    <property type="entry name" value="PI-PLC_domain"/>
</dbReference>
<dbReference type="InParanoid" id="A0A409W680"/>
<dbReference type="Gene3D" id="3.20.20.190">
    <property type="entry name" value="Phosphatidylinositol (PI) phosphodiesterase"/>
    <property type="match status" value="1"/>
</dbReference>
<accession>A0A409W680</accession>
<dbReference type="GO" id="GO:0006629">
    <property type="term" value="P:lipid metabolic process"/>
    <property type="evidence" value="ECO:0007669"/>
    <property type="project" value="InterPro"/>
</dbReference>
<dbReference type="Proteomes" id="UP000284842">
    <property type="component" value="Unassembled WGS sequence"/>
</dbReference>
<sequence>MAPDTSKRWMQTHRPIFGELPISELCMPGSHDAGTYRRGYHTIFGTESNVITQTRSIFDQLELGVRYFDIRPCLTSPKPNAEPGNWACGHFTGEASDKIGWQGANCMEIREVIDEVNRFTQDNAELVIVEISHIYRVFIDNPKSSTARDPNDDEWNSLLNLLSEFRNLFTVDRAGGAKDRLMRDYTLNQFIGDGKAAVIVLVDGYPSNRDNLYNRGLWPMKLEDDQHRLSLRVEYLTRTATPTEAVLSTLDIFQLFGPDHNYNSVLSLAKRTQEREFPWLLQRFAGEGYPSVIWMDRIQNADPLTFCIATSYQHFNRSRKLNNMVVVYGGFLVTSSNAHDTIRNAIDSNKSLRVTNDTLGCDPWPGMTKSCAVFYERDGLVKARFARENYSLHFEQDVLSIEYGNRQIHDQNVYLRLLRAIASRTRFTVDNNNLGGDPQPGVVKKCVVRFRDMNDDKIREEKADEGKTIDFETWIEKLGNSLSNSHMYH</sequence>
<reference evidence="1 2" key="1">
    <citation type="journal article" date="2018" name="Evol. Lett.">
        <title>Horizontal gene cluster transfer increased hallucinogenic mushroom diversity.</title>
        <authorList>
            <person name="Reynolds H.T."/>
            <person name="Vijayakumar V."/>
            <person name="Gluck-Thaler E."/>
            <person name="Korotkin H.B."/>
            <person name="Matheny P.B."/>
            <person name="Slot J.C."/>
        </authorList>
    </citation>
    <scope>NUCLEOTIDE SEQUENCE [LARGE SCALE GENOMIC DNA]</scope>
    <source>
        <strain evidence="1 2">2629</strain>
    </source>
</reference>
<comment type="caution">
    <text evidence="1">The sequence shown here is derived from an EMBL/GenBank/DDBJ whole genome shotgun (WGS) entry which is preliminary data.</text>
</comment>
<dbReference type="PANTHER" id="PTHR13593:SF113">
    <property type="entry name" value="SI:DKEY-266F7.9"/>
    <property type="match status" value="1"/>
</dbReference>